<accession>A0AAV0TPZ2</accession>
<reference evidence="3" key="1">
    <citation type="submission" date="2022-12" db="EMBL/GenBank/DDBJ databases">
        <authorList>
            <person name="Webb A."/>
        </authorList>
    </citation>
    <scope>NUCLEOTIDE SEQUENCE</scope>
    <source>
        <strain evidence="3">Hp1</strain>
    </source>
</reference>
<feature type="region of interest" description="Disordered" evidence="1">
    <location>
        <begin position="457"/>
        <end position="488"/>
    </location>
</feature>
<keyword evidence="4" id="KW-1185">Reference proteome</keyword>
<keyword evidence="2" id="KW-0812">Transmembrane</keyword>
<comment type="caution">
    <text evidence="3">The sequence shown here is derived from an EMBL/GenBank/DDBJ whole genome shotgun (WGS) entry which is preliminary data.</text>
</comment>
<sequence>MLPRLSTKVHPSGSLSTTAEVLRVEDKGEAYNCIPSPAPRPIDSNLKSSRWVCNYPRMSFMILFIVCTYIGGIYVSTEITACVLDMLGARKELADARQVYGATSHMLNSMTQCVDQRSLEYLAGAKLHFEADSKRIQAIINANDRVLADQRNATMTCSNAFLMTLQEQVEAAASDETQSTLDCFSDHFYETLPETNALSSSRTLMLAVRGMLTAVVVSEANKSISEQTTQLENQLLEMWKAVDNVKASIENTFNATYALTSQQLSPMVPTLSDKDGSDHTQQSASRLGRLGKVVSLELAGPLTISSATSLGAIRKAGQTFHNALTVLTGLHDGFTDVLDTVDETWEFLEHQLNATVQQATQLQNELLYAAKSTAQQLNSTSTAVLTSLDQARQEVSISFDILGDQWRLAMKKLVARSSTSWQKLGDRLVAELTANERQNVRPESSIQRKYLLPDRTTNSSLDKEHQKQTTASRDQGSRSTESSPDEDSKFDIDTAVLRAAVVDVSAFITQVLFYIDVGRLALLVTDLAVGLVTESYSDLPMLDIRGITTVDTIESIGEVLLCQHSFSVICYTIVTKASEVLRDLVTFLVLFVGTVAITAGLFLWKKDHNIHCQSGGSSVTASQTAIQSVTRAYFDYNGNSSKRVVNPLDEIQKRATVINDSIRNDYAALSFDLSIVWKNQSIALDDLNDCATTTSSMTRMLQDCVVSAEGAIAAAAAPSLSSQCLASSLNSIAAPENPLPFTKQLSVDAPFLAPSTSFDSCFPKDDLLGREELVGNLQHSLACATEKAVYLSCASWWLLVVVFVANRFAVRMIIKAAGMYWWRFLSAGRLQFVGFCHEDGDIVASGKLPTAVQNHLRDTKWQIVSRFVAIGFAYACVVTIIVIVVIDVT</sequence>
<feature type="transmembrane region" description="Helical" evidence="2">
    <location>
        <begin position="60"/>
        <end position="84"/>
    </location>
</feature>
<evidence type="ECO:0000313" key="4">
    <source>
        <dbReference type="Proteomes" id="UP001162031"/>
    </source>
</evidence>
<evidence type="ECO:0000313" key="3">
    <source>
        <dbReference type="EMBL" id="CAI5725542.1"/>
    </source>
</evidence>
<feature type="transmembrane region" description="Helical" evidence="2">
    <location>
        <begin position="867"/>
        <end position="886"/>
    </location>
</feature>
<organism evidence="3 4">
    <name type="scientific">Hyaloperonospora brassicae</name>
    <name type="common">Brassica downy mildew</name>
    <name type="synonym">Peronospora brassicae</name>
    <dbReference type="NCBI Taxonomy" id="162125"/>
    <lineage>
        <taxon>Eukaryota</taxon>
        <taxon>Sar</taxon>
        <taxon>Stramenopiles</taxon>
        <taxon>Oomycota</taxon>
        <taxon>Peronosporomycetes</taxon>
        <taxon>Peronosporales</taxon>
        <taxon>Peronosporaceae</taxon>
        <taxon>Hyaloperonospora</taxon>
    </lineage>
</organism>
<protein>
    <recommendedName>
        <fullName evidence="5">Plasma membrane fusion protein PRM1</fullName>
    </recommendedName>
</protein>
<feature type="compositionally biased region" description="Polar residues" evidence="1">
    <location>
        <begin position="468"/>
        <end position="482"/>
    </location>
</feature>
<evidence type="ECO:0000256" key="1">
    <source>
        <dbReference type="SAM" id="MobiDB-lite"/>
    </source>
</evidence>
<gene>
    <name evidence="3" type="ORF">HBR001_LOCUS3627</name>
</gene>
<evidence type="ECO:0000256" key="2">
    <source>
        <dbReference type="SAM" id="Phobius"/>
    </source>
</evidence>
<evidence type="ECO:0008006" key="5">
    <source>
        <dbReference type="Google" id="ProtNLM"/>
    </source>
</evidence>
<feature type="transmembrane region" description="Helical" evidence="2">
    <location>
        <begin position="788"/>
        <end position="810"/>
    </location>
</feature>
<dbReference type="EMBL" id="CANTFL010000608">
    <property type="protein sequence ID" value="CAI5725542.1"/>
    <property type="molecule type" value="Genomic_DNA"/>
</dbReference>
<keyword evidence="2" id="KW-0472">Membrane</keyword>
<proteinExistence type="predicted"/>
<keyword evidence="2" id="KW-1133">Transmembrane helix</keyword>
<dbReference type="Proteomes" id="UP001162031">
    <property type="component" value="Unassembled WGS sequence"/>
</dbReference>
<name>A0AAV0TPZ2_HYABA</name>
<dbReference type="AlphaFoldDB" id="A0AAV0TPZ2"/>